<sequence length="38" mass="4127">MPSQKALYGAQNKSVRIGILVANDNLSSGERRRRGILG</sequence>
<dbReference type="AlphaFoldDB" id="A0A1I1H2I7"/>
<accession>A0A1I1H2I7</accession>
<reference evidence="1 2" key="1">
    <citation type="submission" date="2016-10" db="EMBL/GenBank/DDBJ databases">
        <authorList>
            <person name="de Groot N.N."/>
        </authorList>
    </citation>
    <scope>NUCLEOTIDE SEQUENCE [LARGE SCALE GENOMIC DNA]</scope>
    <source>
        <strain evidence="1 2">DSM 6793</strain>
    </source>
</reference>
<protein>
    <submittedName>
        <fullName evidence="1">Uncharacterized protein</fullName>
    </submittedName>
</protein>
<name>A0A1I1H2I7_9BACT</name>
<evidence type="ECO:0000313" key="2">
    <source>
        <dbReference type="Proteomes" id="UP000199514"/>
    </source>
</evidence>
<dbReference type="STRING" id="927664.SAMN05421780_103178"/>
<proteinExistence type="predicted"/>
<dbReference type="Proteomes" id="UP000199514">
    <property type="component" value="Unassembled WGS sequence"/>
</dbReference>
<organism evidence="1 2">
    <name type="scientific">Flexibacter flexilis DSM 6793</name>
    <dbReference type="NCBI Taxonomy" id="927664"/>
    <lineage>
        <taxon>Bacteria</taxon>
        <taxon>Pseudomonadati</taxon>
        <taxon>Bacteroidota</taxon>
        <taxon>Cytophagia</taxon>
        <taxon>Cytophagales</taxon>
        <taxon>Flexibacteraceae</taxon>
        <taxon>Flexibacter</taxon>
    </lineage>
</organism>
<gene>
    <name evidence="1" type="ORF">SAMN05421780_103178</name>
</gene>
<keyword evidence="2" id="KW-1185">Reference proteome</keyword>
<evidence type="ECO:0000313" key="1">
    <source>
        <dbReference type="EMBL" id="SFC17981.1"/>
    </source>
</evidence>
<dbReference type="EMBL" id="FOLE01000003">
    <property type="protein sequence ID" value="SFC17981.1"/>
    <property type="molecule type" value="Genomic_DNA"/>
</dbReference>